<dbReference type="EMBL" id="CP011509">
    <property type="protein sequence ID" value="AKJ01050.1"/>
    <property type="molecule type" value="Genomic_DNA"/>
</dbReference>
<dbReference type="GO" id="GO:0008113">
    <property type="term" value="F:peptide-methionine (S)-S-oxide reductase activity"/>
    <property type="evidence" value="ECO:0007669"/>
    <property type="project" value="UniProtKB-EC"/>
</dbReference>
<feature type="domain" description="Peptide methionine sulphoxide reductase MsrA" evidence="5">
    <location>
        <begin position="2"/>
        <end position="110"/>
    </location>
</feature>
<comment type="catalytic activity">
    <reaction evidence="3">
        <text>L-methionyl-[protein] + [thioredoxin]-disulfide + H2O = L-methionyl-(S)-S-oxide-[protein] + [thioredoxin]-dithiol</text>
        <dbReference type="Rhea" id="RHEA:14217"/>
        <dbReference type="Rhea" id="RHEA-COMP:10698"/>
        <dbReference type="Rhea" id="RHEA-COMP:10700"/>
        <dbReference type="Rhea" id="RHEA-COMP:12313"/>
        <dbReference type="Rhea" id="RHEA-COMP:12315"/>
        <dbReference type="ChEBI" id="CHEBI:15377"/>
        <dbReference type="ChEBI" id="CHEBI:16044"/>
        <dbReference type="ChEBI" id="CHEBI:29950"/>
        <dbReference type="ChEBI" id="CHEBI:44120"/>
        <dbReference type="ChEBI" id="CHEBI:50058"/>
        <dbReference type="EC" id="1.8.4.11"/>
    </reaction>
</comment>
<evidence type="ECO:0000313" key="6">
    <source>
        <dbReference type="EMBL" id="AKJ01050.1"/>
    </source>
</evidence>
<evidence type="ECO:0000256" key="1">
    <source>
        <dbReference type="ARBA" id="ARBA00012502"/>
    </source>
</evidence>
<dbReference type="PANTHER" id="PTHR43774:SF1">
    <property type="entry name" value="PEPTIDE METHIONINE SULFOXIDE REDUCTASE MSRA 2"/>
    <property type="match status" value="1"/>
</dbReference>
<dbReference type="Pfam" id="PF01625">
    <property type="entry name" value="PMSR"/>
    <property type="match status" value="1"/>
</dbReference>
<organism evidence="6 8">
    <name type="scientific">Archangium gephyra</name>
    <dbReference type="NCBI Taxonomy" id="48"/>
    <lineage>
        <taxon>Bacteria</taxon>
        <taxon>Pseudomonadati</taxon>
        <taxon>Myxococcota</taxon>
        <taxon>Myxococcia</taxon>
        <taxon>Myxococcales</taxon>
        <taxon>Cystobacterineae</taxon>
        <taxon>Archangiaceae</taxon>
        <taxon>Archangium</taxon>
    </lineage>
</organism>
<evidence type="ECO:0000313" key="7">
    <source>
        <dbReference type="EMBL" id="REG24633.1"/>
    </source>
</evidence>
<comment type="catalytic activity">
    <reaction evidence="4">
        <text>[thioredoxin]-disulfide + L-methionine + H2O = L-methionine (S)-S-oxide + [thioredoxin]-dithiol</text>
        <dbReference type="Rhea" id="RHEA:19993"/>
        <dbReference type="Rhea" id="RHEA-COMP:10698"/>
        <dbReference type="Rhea" id="RHEA-COMP:10700"/>
        <dbReference type="ChEBI" id="CHEBI:15377"/>
        <dbReference type="ChEBI" id="CHEBI:29950"/>
        <dbReference type="ChEBI" id="CHEBI:50058"/>
        <dbReference type="ChEBI" id="CHEBI:57844"/>
        <dbReference type="ChEBI" id="CHEBI:58772"/>
        <dbReference type="EC" id="1.8.4.11"/>
    </reaction>
</comment>
<keyword evidence="2" id="KW-0560">Oxidoreductase</keyword>
<evidence type="ECO:0000313" key="8">
    <source>
        <dbReference type="Proteomes" id="UP000035579"/>
    </source>
</evidence>
<dbReference type="AlphaFoldDB" id="A0AAC8TCN7"/>
<evidence type="ECO:0000256" key="4">
    <source>
        <dbReference type="ARBA" id="ARBA00048782"/>
    </source>
</evidence>
<keyword evidence="9" id="KW-1185">Reference proteome</keyword>
<dbReference type="InterPro" id="IPR036509">
    <property type="entry name" value="Met_Sox_Rdtase_MsrA_sf"/>
</dbReference>
<dbReference type="Proteomes" id="UP000256345">
    <property type="component" value="Unassembled WGS sequence"/>
</dbReference>
<accession>A0AAC8TCN7</accession>
<sequence>MGYTGGGQPDPTYHQLGDHTESFQLDYDPARISYETLLGWFWKDADPTERPRNRQYMAAVFYADESQKRLALATAKQAMAGRSGPIGLPILPLGPFYRAEDYHQKYYLRRYTDLMREFSGYGEREFEDSTVAMWLNACVGGYLKREELEAEVERLGLPEAERQRVLRLGHAALAHRRR</sequence>
<gene>
    <name evidence="6" type="ORF">AA314_02676</name>
    <name evidence="7" type="ORF">ATI61_114242</name>
</gene>
<proteinExistence type="predicted"/>
<evidence type="ECO:0000256" key="2">
    <source>
        <dbReference type="ARBA" id="ARBA00023002"/>
    </source>
</evidence>
<evidence type="ECO:0000256" key="3">
    <source>
        <dbReference type="ARBA" id="ARBA00047806"/>
    </source>
</evidence>
<protein>
    <recommendedName>
        <fullName evidence="1">peptide-methionine (S)-S-oxide reductase</fullName>
        <ecNumber evidence="1">1.8.4.11</ecNumber>
    </recommendedName>
</protein>
<evidence type="ECO:0000259" key="5">
    <source>
        <dbReference type="Pfam" id="PF01625"/>
    </source>
</evidence>
<dbReference type="KEGG" id="age:AA314_02676"/>
<dbReference type="SUPFAM" id="SSF55068">
    <property type="entry name" value="Peptide methionine sulfoxide reductase"/>
    <property type="match status" value="1"/>
</dbReference>
<dbReference type="EC" id="1.8.4.11" evidence="1"/>
<dbReference type="EMBL" id="QUMU01000014">
    <property type="protein sequence ID" value="REG24633.1"/>
    <property type="molecule type" value="Genomic_DNA"/>
</dbReference>
<dbReference type="Proteomes" id="UP000035579">
    <property type="component" value="Chromosome"/>
</dbReference>
<reference evidence="7 9" key="2">
    <citation type="submission" date="2018-08" db="EMBL/GenBank/DDBJ databases">
        <title>Genomic Encyclopedia of Archaeal and Bacterial Type Strains, Phase II (KMG-II): from individual species to whole genera.</title>
        <authorList>
            <person name="Goeker M."/>
        </authorList>
    </citation>
    <scope>NUCLEOTIDE SEQUENCE [LARGE SCALE GENOMIC DNA]</scope>
    <source>
        <strain evidence="7 9">DSM 2261</strain>
    </source>
</reference>
<reference evidence="6 8" key="1">
    <citation type="submission" date="2015-05" db="EMBL/GenBank/DDBJ databases">
        <title>Genome assembly of Archangium gephyra DSM 2261.</title>
        <authorList>
            <person name="Sharma G."/>
            <person name="Subramanian S."/>
        </authorList>
    </citation>
    <scope>NUCLEOTIDE SEQUENCE [LARGE SCALE GENOMIC DNA]</scope>
    <source>
        <strain evidence="6 8">DSM 2261</strain>
    </source>
</reference>
<dbReference type="Gene3D" id="3.30.1060.10">
    <property type="entry name" value="Peptide methionine sulphoxide reductase MsrA"/>
    <property type="match status" value="1"/>
</dbReference>
<evidence type="ECO:0000313" key="9">
    <source>
        <dbReference type="Proteomes" id="UP000256345"/>
    </source>
</evidence>
<dbReference type="InterPro" id="IPR002569">
    <property type="entry name" value="Met_Sox_Rdtase_MsrA_dom"/>
</dbReference>
<name>A0AAC8TCN7_9BACT</name>
<dbReference type="PANTHER" id="PTHR43774">
    <property type="entry name" value="PEPTIDE METHIONINE SULFOXIDE REDUCTASE"/>
    <property type="match status" value="1"/>
</dbReference>